<gene>
    <name evidence="1" type="ORF">LMG21510_01203</name>
</gene>
<name>A0ABN7Y8E2_9BURK</name>
<sequence>MSRNFYVVPAKAGWDLKVEGSALAISHHASRDEAVRIGMAAARRQKVECRVEDDCGATPQAVQPLMPVNHLRAAAFA</sequence>
<organism evidence="1 2">
    <name type="scientific">Cupriavidus respiraculi</name>
    <dbReference type="NCBI Taxonomy" id="195930"/>
    <lineage>
        <taxon>Bacteria</taxon>
        <taxon>Pseudomonadati</taxon>
        <taxon>Pseudomonadota</taxon>
        <taxon>Betaproteobacteria</taxon>
        <taxon>Burkholderiales</taxon>
        <taxon>Burkholderiaceae</taxon>
        <taxon>Cupriavidus</taxon>
    </lineage>
</organism>
<dbReference type="InterPro" id="IPR018691">
    <property type="entry name" value="DUF2188"/>
</dbReference>
<dbReference type="Proteomes" id="UP000721236">
    <property type="component" value="Unassembled WGS sequence"/>
</dbReference>
<dbReference type="EMBL" id="CAJZAH010000001">
    <property type="protein sequence ID" value="CAG9168701.1"/>
    <property type="molecule type" value="Genomic_DNA"/>
</dbReference>
<evidence type="ECO:0000313" key="1">
    <source>
        <dbReference type="EMBL" id="CAG9168701.1"/>
    </source>
</evidence>
<evidence type="ECO:0008006" key="3">
    <source>
        <dbReference type="Google" id="ProtNLM"/>
    </source>
</evidence>
<keyword evidence="2" id="KW-1185">Reference proteome</keyword>
<evidence type="ECO:0000313" key="2">
    <source>
        <dbReference type="Proteomes" id="UP000721236"/>
    </source>
</evidence>
<accession>A0ABN7Y8E2</accession>
<comment type="caution">
    <text evidence="1">The sequence shown here is derived from an EMBL/GenBank/DDBJ whole genome shotgun (WGS) entry which is preliminary data.</text>
</comment>
<reference evidence="1 2" key="1">
    <citation type="submission" date="2021-08" db="EMBL/GenBank/DDBJ databases">
        <authorList>
            <person name="Peeters C."/>
        </authorList>
    </citation>
    <scope>NUCLEOTIDE SEQUENCE [LARGE SCALE GENOMIC DNA]</scope>
    <source>
        <strain evidence="1 2">LMG 21510</strain>
    </source>
</reference>
<dbReference type="Pfam" id="PF09954">
    <property type="entry name" value="DUF2188"/>
    <property type="match status" value="1"/>
</dbReference>
<dbReference type="RefSeq" id="WP_222204692.1">
    <property type="nucleotide sequence ID" value="NZ_CAJZAH010000001.1"/>
</dbReference>
<protein>
    <recommendedName>
        <fullName evidence="3">DUF2188 domain-containing protein</fullName>
    </recommendedName>
</protein>
<proteinExistence type="predicted"/>